<gene>
    <name evidence="2" type="ORF">COCNU_16G002850</name>
</gene>
<comment type="caution">
    <text evidence="2">The sequence shown here is derived from an EMBL/GenBank/DDBJ whole genome shotgun (WGS) entry which is preliminary data.</text>
</comment>
<reference evidence="2" key="1">
    <citation type="journal article" date="2017" name="Gigascience">
        <title>The genome draft of coconut (Cocos nucifera).</title>
        <authorList>
            <person name="Xiao Y."/>
            <person name="Xu P."/>
            <person name="Fan H."/>
            <person name="Baudouin L."/>
            <person name="Xia W."/>
            <person name="Bocs S."/>
            <person name="Xu J."/>
            <person name="Li Q."/>
            <person name="Guo A."/>
            <person name="Zhou L."/>
            <person name="Li J."/>
            <person name="Wu Y."/>
            <person name="Ma Z."/>
            <person name="Armero A."/>
            <person name="Issali A.E."/>
            <person name="Liu N."/>
            <person name="Peng M."/>
            <person name="Yang Y."/>
        </authorList>
    </citation>
    <scope>NUCLEOTIDE SEQUENCE</scope>
    <source>
        <tissue evidence="2">Spear leaf of Hainan Tall coconut</tissue>
    </source>
</reference>
<protein>
    <submittedName>
        <fullName evidence="2">Uncharacterized protein</fullName>
    </submittedName>
</protein>
<evidence type="ECO:0000256" key="1">
    <source>
        <dbReference type="SAM" id="MobiDB-lite"/>
    </source>
</evidence>
<sequence length="85" mass="9919">MNENPSNSTTKGKGRTETHEEPIIQNAVWIHQEIPITPNQVHQQKTNEIQRIKPKGRTRTPEEVQIIDEFITNSRSLHIKSINRR</sequence>
<dbReference type="AlphaFoldDB" id="A0A8K0IXZ4"/>
<reference evidence="2" key="2">
    <citation type="submission" date="2019-07" db="EMBL/GenBank/DDBJ databases">
        <authorList>
            <person name="Yang Y."/>
            <person name="Bocs S."/>
            <person name="Baudouin L."/>
        </authorList>
    </citation>
    <scope>NUCLEOTIDE SEQUENCE</scope>
    <source>
        <tissue evidence="2">Spear leaf of Hainan Tall coconut</tissue>
    </source>
</reference>
<evidence type="ECO:0000313" key="3">
    <source>
        <dbReference type="Proteomes" id="UP000797356"/>
    </source>
</evidence>
<accession>A0A8K0IXZ4</accession>
<feature type="region of interest" description="Disordered" evidence="1">
    <location>
        <begin position="1"/>
        <end position="21"/>
    </location>
</feature>
<feature type="compositionally biased region" description="Polar residues" evidence="1">
    <location>
        <begin position="1"/>
        <end position="11"/>
    </location>
</feature>
<evidence type="ECO:0000313" key="2">
    <source>
        <dbReference type="EMBL" id="KAG1371191.1"/>
    </source>
</evidence>
<name>A0A8K0IXZ4_COCNU</name>
<dbReference type="EMBL" id="CM017887">
    <property type="protein sequence ID" value="KAG1371191.1"/>
    <property type="molecule type" value="Genomic_DNA"/>
</dbReference>
<proteinExistence type="predicted"/>
<dbReference type="Proteomes" id="UP000797356">
    <property type="component" value="Chromosome 16"/>
</dbReference>
<keyword evidence="3" id="KW-1185">Reference proteome</keyword>
<organism evidence="2 3">
    <name type="scientific">Cocos nucifera</name>
    <name type="common">Coconut palm</name>
    <dbReference type="NCBI Taxonomy" id="13894"/>
    <lineage>
        <taxon>Eukaryota</taxon>
        <taxon>Viridiplantae</taxon>
        <taxon>Streptophyta</taxon>
        <taxon>Embryophyta</taxon>
        <taxon>Tracheophyta</taxon>
        <taxon>Spermatophyta</taxon>
        <taxon>Magnoliopsida</taxon>
        <taxon>Liliopsida</taxon>
        <taxon>Arecaceae</taxon>
        <taxon>Arecoideae</taxon>
        <taxon>Cocoseae</taxon>
        <taxon>Attaleinae</taxon>
        <taxon>Cocos</taxon>
    </lineage>
</organism>